<dbReference type="KEGG" id="clt:CM240_0474"/>
<feature type="transmembrane region" description="Helical" evidence="1">
    <location>
        <begin position="42"/>
        <end position="62"/>
    </location>
</feature>
<keyword evidence="1" id="KW-1133">Transmembrane helix</keyword>
<feature type="transmembrane region" description="Helical" evidence="1">
    <location>
        <begin position="130"/>
        <end position="151"/>
    </location>
</feature>
<feature type="transmembrane region" description="Helical" evidence="1">
    <location>
        <begin position="101"/>
        <end position="118"/>
    </location>
</feature>
<organism evidence="2 3">
    <name type="scientific">Clostridium bornimense</name>
    <dbReference type="NCBI Taxonomy" id="1216932"/>
    <lineage>
        <taxon>Bacteria</taxon>
        <taxon>Bacillati</taxon>
        <taxon>Bacillota</taxon>
        <taxon>Clostridia</taxon>
        <taxon>Eubacteriales</taxon>
        <taxon>Clostridiaceae</taxon>
        <taxon>Clostridium</taxon>
    </lineage>
</organism>
<feature type="transmembrane region" description="Helical" evidence="1">
    <location>
        <begin position="69"/>
        <end position="95"/>
    </location>
</feature>
<keyword evidence="3" id="KW-1185">Reference proteome</keyword>
<feature type="transmembrane region" description="Helical" evidence="1">
    <location>
        <begin position="171"/>
        <end position="192"/>
    </location>
</feature>
<dbReference type="HOGENOM" id="CLU_070751_3_1_9"/>
<dbReference type="RefSeq" id="WP_051483643.1">
    <property type="nucleotide sequence ID" value="NZ_HG917868.1"/>
</dbReference>
<dbReference type="Pfam" id="PF09997">
    <property type="entry name" value="DUF2238"/>
    <property type="match status" value="1"/>
</dbReference>
<dbReference type="InterPro" id="IPR014509">
    <property type="entry name" value="YjdF-like"/>
</dbReference>
<dbReference type="EMBL" id="HG917868">
    <property type="protein sequence ID" value="CDM67639.1"/>
    <property type="molecule type" value="Genomic_DNA"/>
</dbReference>
<feature type="transmembrane region" description="Helical" evidence="1">
    <location>
        <begin position="18"/>
        <end position="36"/>
    </location>
</feature>
<evidence type="ECO:0000256" key="1">
    <source>
        <dbReference type="SAM" id="Phobius"/>
    </source>
</evidence>
<evidence type="ECO:0000313" key="3">
    <source>
        <dbReference type="Proteomes" id="UP000019426"/>
    </source>
</evidence>
<gene>
    <name evidence="2" type="ORF">CM240_0474</name>
</gene>
<dbReference type="OrthoDB" id="4966203at2"/>
<keyword evidence="1" id="KW-0812">Transmembrane</keyword>
<sequence>MKKFFALTINGKLRYELIFEKLFFFLLISTFIFGILNKNSFIYLSSLLTLVVSLLIKLVFMYTRFKATLLLYFLSQLFIFLSMFLGRIISIYSIFPYWDKFVHFYSGIILFFIGLAIFTTLCKSNLNKNFSLSILFGIFFSISMAGLWEIYEFTTDLLLKLNSQNHSLTDTMIDIICGSISTIISSIIYIFYSKYRNNK</sequence>
<dbReference type="eggNOG" id="ENOG5033FZI">
    <property type="taxonomic scope" value="Bacteria"/>
</dbReference>
<dbReference type="Proteomes" id="UP000019426">
    <property type="component" value="Chromosome M2/40_rep1"/>
</dbReference>
<evidence type="ECO:0000313" key="2">
    <source>
        <dbReference type="EMBL" id="CDM67639.1"/>
    </source>
</evidence>
<dbReference type="PATRIC" id="fig|1216932.3.peg.457"/>
<proteinExistence type="predicted"/>
<name>W6RVK5_9CLOT</name>
<accession>W6RVK5</accession>
<protein>
    <recommendedName>
        <fullName evidence="4">Membrane-spanning protein</fullName>
    </recommendedName>
</protein>
<dbReference type="AlphaFoldDB" id="W6RVK5"/>
<reference evidence="2 3" key="1">
    <citation type="submission" date="2013-11" db="EMBL/GenBank/DDBJ databases">
        <title>Complete genome sequence of Clostridum sp. M2/40.</title>
        <authorList>
            <person name="Wibberg D."/>
            <person name="Puehler A."/>
            <person name="Schlueter A."/>
        </authorList>
    </citation>
    <scope>NUCLEOTIDE SEQUENCE [LARGE SCALE GENOMIC DNA]</scope>
    <source>
        <strain evidence="3">M2/40</strain>
    </source>
</reference>
<dbReference type="STRING" id="1216932.CM240_0474"/>
<evidence type="ECO:0008006" key="4">
    <source>
        <dbReference type="Google" id="ProtNLM"/>
    </source>
</evidence>
<keyword evidence="1" id="KW-0472">Membrane</keyword>